<feature type="compositionally biased region" description="Basic and acidic residues" evidence="1">
    <location>
        <begin position="41"/>
        <end position="63"/>
    </location>
</feature>
<sequence>MINPNDPQENPDAFMDVAPPPAPRIPEPEVLNMQAHHDRRPSREDGGDPRRHMESPARYENNRRTPPVESSPLHRQGMRGAGDLNRKGGRENGGPERSTEQSPMHPHYAARVGNKGGVSSPSWERKGSTEGSATPGRLRLRGSNFGDETPDKGTAVPKFGEWDESDPASADNFTQIFNIVRKEKHTGGKVPSMPANQSNYNDQDDTHKPSIWCCFGK</sequence>
<dbReference type="GO" id="GO:0005886">
    <property type="term" value="C:plasma membrane"/>
    <property type="evidence" value="ECO:0000318"/>
    <property type="project" value="GO_Central"/>
</dbReference>
<dbReference type="Pfam" id="PF05627">
    <property type="entry name" value="AvrRpt-cleavage"/>
    <property type="match status" value="1"/>
</dbReference>
<dbReference type="InterPro" id="IPR040387">
    <property type="entry name" value="RIN4/NOI4"/>
</dbReference>
<dbReference type="STRING" id="13333.W1NTL7"/>
<organism evidence="3 4">
    <name type="scientific">Amborella trichopoda</name>
    <dbReference type="NCBI Taxonomy" id="13333"/>
    <lineage>
        <taxon>Eukaryota</taxon>
        <taxon>Viridiplantae</taxon>
        <taxon>Streptophyta</taxon>
        <taxon>Embryophyta</taxon>
        <taxon>Tracheophyta</taxon>
        <taxon>Spermatophyta</taxon>
        <taxon>Magnoliopsida</taxon>
        <taxon>Amborellales</taxon>
        <taxon>Amborellaceae</taxon>
        <taxon>Amborella</taxon>
    </lineage>
</organism>
<evidence type="ECO:0000313" key="3">
    <source>
        <dbReference type="EMBL" id="ERM97944.1"/>
    </source>
</evidence>
<gene>
    <name evidence="3" type="ORF">AMTR_s00117p00057980</name>
</gene>
<keyword evidence="4" id="KW-1185">Reference proteome</keyword>
<accession>W1NTL7</accession>
<proteinExistence type="predicted"/>
<reference evidence="4" key="1">
    <citation type="journal article" date="2013" name="Science">
        <title>The Amborella genome and the evolution of flowering plants.</title>
        <authorList>
            <consortium name="Amborella Genome Project"/>
        </authorList>
    </citation>
    <scope>NUCLEOTIDE SEQUENCE [LARGE SCALE GENOMIC DNA]</scope>
</reference>
<feature type="domain" description="RIN4 pathogenic type III effector avirulence factor Avr cleavage site" evidence="2">
    <location>
        <begin position="152"/>
        <end position="184"/>
    </location>
</feature>
<evidence type="ECO:0000313" key="4">
    <source>
        <dbReference type="Proteomes" id="UP000017836"/>
    </source>
</evidence>
<feature type="region of interest" description="Disordered" evidence="1">
    <location>
        <begin position="185"/>
        <end position="211"/>
    </location>
</feature>
<dbReference type="EMBL" id="KI395608">
    <property type="protein sequence ID" value="ERM97944.1"/>
    <property type="molecule type" value="Genomic_DNA"/>
</dbReference>
<dbReference type="Proteomes" id="UP000017836">
    <property type="component" value="Unassembled WGS sequence"/>
</dbReference>
<dbReference type="eggNOG" id="ENOG502QQ5R">
    <property type="taxonomic scope" value="Eukaryota"/>
</dbReference>
<dbReference type="OMA" id="RNEPTTH"/>
<dbReference type="PANTHER" id="PTHR33159">
    <property type="entry name" value="RPM1-INTERACTING PROTEIN 4 (RIN4) FAMILY PROTEIN"/>
    <property type="match status" value="1"/>
</dbReference>
<feature type="region of interest" description="Disordered" evidence="1">
    <location>
        <begin position="1"/>
        <end position="170"/>
    </location>
</feature>
<protein>
    <recommendedName>
        <fullName evidence="2">RIN4 pathogenic type III effector avirulence factor Avr cleavage site domain-containing protein</fullName>
    </recommendedName>
</protein>
<evidence type="ECO:0000259" key="2">
    <source>
        <dbReference type="Pfam" id="PF05627"/>
    </source>
</evidence>
<dbReference type="InterPro" id="IPR008700">
    <property type="entry name" value="TypeIII_avirulence_cleave"/>
</dbReference>
<name>W1NTL7_AMBTC</name>
<dbReference type="AlphaFoldDB" id="W1NTL7"/>
<feature type="compositionally biased region" description="Basic and acidic residues" evidence="1">
    <location>
        <begin position="84"/>
        <end position="99"/>
    </location>
</feature>
<dbReference type="PANTHER" id="PTHR33159:SF6">
    <property type="entry name" value="RPM1-INTERACTING PROTEIN 4"/>
    <property type="match status" value="1"/>
</dbReference>
<dbReference type="HOGENOM" id="CLU_057946_0_0_1"/>
<dbReference type="Gramene" id="ERM97944">
    <property type="protein sequence ID" value="ERM97944"/>
    <property type="gene ID" value="AMTR_s00117p00057980"/>
</dbReference>
<evidence type="ECO:0000256" key="1">
    <source>
        <dbReference type="SAM" id="MobiDB-lite"/>
    </source>
</evidence>